<evidence type="ECO:0000313" key="1">
    <source>
        <dbReference type="EMBL" id="WOB44137.1"/>
    </source>
</evidence>
<dbReference type="KEGG" id="tog:HNI00_13975"/>
<reference evidence="1" key="1">
    <citation type="submission" date="2020-05" db="EMBL/GenBank/DDBJ databases">
        <authorList>
            <person name="Zhu T."/>
            <person name="Keshari N."/>
            <person name="Lu X."/>
        </authorList>
    </citation>
    <scope>NUCLEOTIDE SEQUENCE</scope>
    <source>
        <strain evidence="1">NK1-22</strain>
    </source>
</reference>
<dbReference type="RefSeq" id="WP_316787141.1">
    <property type="nucleotide sequence ID" value="NZ_CP053540.1"/>
</dbReference>
<dbReference type="SUPFAM" id="SSF89260">
    <property type="entry name" value="Collagen-binding domain"/>
    <property type="match status" value="4"/>
</dbReference>
<dbReference type="AlphaFoldDB" id="A0AA96YPQ4"/>
<accession>A0AA96YPQ4</accession>
<dbReference type="PROSITE" id="PS00018">
    <property type="entry name" value="EF_HAND_1"/>
    <property type="match status" value="2"/>
</dbReference>
<sequence>MSISNKDNTLRGARNLGRLGTRRINGYVGSRDRIDFAKFTLGEVRELNLSIGRIANRASSARVTLRDARGAIIRSFNTGRRNITFLDEFAPGTYFIGIQQIKGEVNYKITAAARPAEPGERLDTARDLGVLAGTSIVSEAVGAADPSDIYKFTLNDIANLQVRTNGSDTGTRFELIRDINANGLVDNDEIIASDSSFAGNSVASRTLDLPPGTYFVRVQSTSVRPTPYQLDLIPTFFGGNVSPEPGNTIPLAADLGILSGTRSFREYVGRLDPEDFYRFTLNDLSNLQITGTASTTPVRVQLVRDANNNGLIDANEAFFSREGSGVNTPARINQDLPPGTYFIRVDPRFGSTNSSTSYEMTVVTTPYGGNGLPDPGNTLSSARDLGVLSSTTSLKEYVGVLDSDDFYRFTLSGAANLQARLTNSSDISSDLILIRDTNNNGLIDNNEILASAIVGSSGTTLLTRDLQAGSYFIRVKPRFTGNFSTNYQLDLTPTYA</sequence>
<organism evidence="1">
    <name type="scientific">Thermoleptolyngbya oregonensis NK1-22</name>
    <dbReference type="NCBI Taxonomy" id="2547457"/>
    <lineage>
        <taxon>Bacteria</taxon>
        <taxon>Bacillati</taxon>
        <taxon>Cyanobacteriota</taxon>
        <taxon>Cyanophyceae</taxon>
        <taxon>Oculatellales</taxon>
        <taxon>Oculatellaceae</taxon>
        <taxon>Thermoleptolyngbya</taxon>
    </lineage>
</organism>
<dbReference type="InterPro" id="IPR018247">
    <property type="entry name" value="EF_Hand_1_Ca_BS"/>
</dbReference>
<proteinExistence type="predicted"/>
<dbReference type="Gene3D" id="2.60.120.380">
    <property type="match status" value="4"/>
</dbReference>
<gene>
    <name evidence="1" type="ORF">HNI00_13975</name>
</gene>
<dbReference type="EMBL" id="CP053540">
    <property type="protein sequence ID" value="WOB44137.1"/>
    <property type="molecule type" value="Genomic_DNA"/>
</dbReference>
<protein>
    <recommendedName>
        <fullName evidence="2">Peptidase C-terminal archaeal/bacterial domain-containing protein</fullName>
    </recommendedName>
</protein>
<name>A0AA96YPQ4_9CYAN</name>
<evidence type="ECO:0008006" key="2">
    <source>
        <dbReference type="Google" id="ProtNLM"/>
    </source>
</evidence>